<feature type="transmembrane region" description="Helical" evidence="9">
    <location>
        <begin position="363"/>
        <end position="381"/>
    </location>
</feature>
<keyword evidence="4" id="KW-0109">Calcium transport</keyword>
<accession>A0A553NNE4</accession>
<evidence type="ECO:0000256" key="4">
    <source>
        <dbReference type="ARBA" id="ARBA00022568"/>
    </source>
</evidence>
<organism evidence="11 12">
    <name type="scientific">Tigriopus californicus</name>
    <name type="common">Marine copepod</name>
    <dbReference type="NCBI Taxonomy" id="6832"/>
    <lineage>
        <taxon>Eukaryota</taxon>
        <taxon>Metazoa</taxon>
        <taxon>Ecdysozoa</taxon>
        <taxon>Arthropoda</taxon>
        <taxon>Crustacea</taxon>
        <taxon>Multicrustacea</taxon>
        <taxon>Hexanauplia</taxon>
        <taxon>Copepoda</taxon>
        <taxon>Harpacticoida</taxon>
        <taxon>Harpacticidae</taxon>
        <taxon>Tigriopus</taxon>
    </lineage>
</organism>
<dbReference type="Gene3D" id="1.20.1420.30">
    <property type="entry name" value="NCX, central ion-binding region"/>
    <property type="match status" value="1"/>
</dbReference>
<evidence type="ECO:0000256" key="6">
    <source>
        <dbReference type="ARBA" id="ARBA00022989"/>
    </source>
</evidence>
<evidence type="ECO:0000256" key="2">
    <source>
        <dbReference type="ARBA" id="ARBA00022448"/>
    </source>
</evidence>
<feature type="transmembrane region" description="Helical" evidence="9">
    <location>
        <begin position="226"/>
        <end position="244"/>
    </location>
</feature>
<dbReference type="AlphaFoldDB" id="A0A553NNE4"/>
<keyword evidence="5 9" id="KW-0812">Transmembrane</keyword>
<keyword evidence="3" id="KW-0050">Antiport</keyword>
<evidence type="ECO:0000313" key="11">
    <source>
        <dbReference type="EMBL" id="TRY66936.1"/>
    </source>
</evidence>
<evidence type="ECO:0000256" key="9">
    <source>
        <dbReference type="SAM" id="Phobius"/>
    </source>
</evidence>
<comment type="subcellular location">
    <subcellularLocation>
        <location evidence="1">Membrane</location>
        <topology evidence="1">Multi-pass membrane protein</topology>
    </subcellularLocation>
</comment>
<sequence length="416" mass="46486">MERPFLRDVIFYLGAGFWAFWIFYSGKIHLYEALGFLGLYLVYIVVVLVGRLVHHRQRRSESLLRANHLFEDSSESSSNSNLNIFIPNETLIEDPPVTEDDELENQDDSEIPNTEILARPNPSPSLSNIEDPHEPQEPYMKFYKAFLPMDMGLLRSGEVSIVRKIWEVVRSPVVFLLNLTVPVVNDDLEDGSWCQHMAIIQCLIAPQFVIFAVSVAFTPIFQSVNLWELMIMIGQALAIFILCTSSPNYPPRYHALLAYVGFGVSVIWIYLIANEIVSLLKTVGVLFGLSDAILGLTVLAWGNSIGDLITNTSMAKQGYPRMGYSACFGGPLFNLLLGIGIPFTKALIQNGNRPISLEFNPMVMVLSASLGVALLTSFVMMPLSKFRASRTHGFVLIGLYLALLTAAIFVEFKVTY</sequence>
<gene>
    <name evidence="11" type="ORF">TCAL_07651</name>
</gene>
<name>A0A553NNE4_TIGCA</name>
<feature type="transmembrane region" description="Helical" evidence="9">
    <location>
        <begin position="198"/>
        <end position="220"/>
    </location>
</feature>
<feature type="transmembrane region" description="Helical" evidence="9">
    <location>
        <begin position="5"/>
        <end position="24"/>
    </location>
</feature>
<evidence type="ECO:0000256" key="1">
    <source>
        <dbReference type="ARBA" id="ARBA00004141"/>
    </source>
</evidence>
<feature type="transmembrane region" description="Helical" evidence="9">
    <location>
        <begin position="322"/>
        <end position="343"/>
    </location>
</feature>
<keyword evidence="7 9" id="KW-0472">Membrane</keyword>
<feature type="domain" description="Sodium/calcium exchanger membrane region" evidence="10">
    <location>
        <begin position="258"/>
        <end position="408"/>
    </location>
</feature>
<feature type="transmembrane region" description="Helical" evidence="9">
    <location>
        <begin position="30"/>
        <end position="53"/>
    </location>
</feature>
<dbReference type="InterPro" id="IPR044880">
    <property type="entry name" value="NCX_ion-bd_dom_sf"/>
</dbReference>
<dbReference type="InterPro" id="IPR051359">
    <property type="entry name" value="CaCA_antiporter"/>
</dbReference>
<dbReference type="GO" id="GO:0005432">
    <property type="term" value="F:calcium:sodium antiporter activity"/>
    <property type="evidence" value="ECO:0007669"/>
    <property type="project" value="TreeGrafter"/>
</dbReference>
<reference evidence="11 12" key="1">
    <citation type="journal article" date="2018" name="Nat. Ecol. Evol.">
        <title>Genomic signatures of mitonuclear coevolution across populations of Tigriopus californicus.</title>
        <authorList>
            <person name="Barreto F.S."/>
            <person name="Watson E.T."/>
            <person name="Lima T.G."/>
            <person name="Willett C.S."/>
            <person name="Edmands S."/>
            <person name="Li W."/>
            <person name="Burton R.S."/>
        </authorList>
    </citation>
    <scope>NUCLEOTIDE SEQUENCE [LARGE SCALE GENOMIC DNA]</scope>
    <source>
        <strain evidence="11 12">San Diego</strain>
    </source>
</reference>
<evidence type="ECO:0000313" key="12">
    <source>
        <dbReference type="Proteomes" id="UP000318571"/>
    </source>
</evidence>
<proteinExistence type="predicted"/>
<dbReference type="PANTHER" id="PTHR12266">
    <property type="entry name" value="NA+/CA2+ K+ INDEPENDENT EXCHANGER"/>
    <property type="match status" value="1"/>
</dbReference>
<evidence type="ECO:0000256" key="3">
    <source>
        <dbReference type="ARBA" id="ARBA00022449"/>
    </source>
</evidence>
<keyword evidence="4" id="KW-0406">Ion transport</keyword>
<feature type="transmembrane region" description="Helical" evidence="9">
    <location>
        <begin position="256"/>
        <end position="273"/>
    </location>
</feature>
<evidence type="ECO:0000256" key="5">
    <source>
        <dbReference type="ARBA" id="ARBA00022692"/>
    </source>
</evidence>
<dbReference type="GO" id="GO:0016020">
    <property type="term" value="C:membrane"/>
    <property type="evidence" value="ECO:0007669"/>
    <property type="project" value="UniProtKB-SubCell"/>
</dbReference>
<evidence type="ECO:0000256" key="8">
    <source>
        <dbReference type="SAM" id="MobiDB-lite"/>
    </source>
</evidence>
<dbReference type="EMBL" id="VCGU01000011">
    <property type="protein sequence ID" value="TRY66936.1"/>
    <property type="molecule type" value="Genomic_DNA"/>
</dbReference>
<keyword evidence="6 9" id="KW-1133">Transmembrane helix</keyword>
<keyword evidence="12" id="KW-1185">Reference proteome</keyword>
<dbReference type="Proteomes" id="UP000318571">
    <property type="component" value="Chromosome 4"/>
</dbReference>
<comment type="caution">
    <text evidence="11">The sequence shown here is derived from an EMBL/GenBank/DDBJ whole genome shotgun (WGS) entry which is preliminary data.</text>
</comment>
<dbReference type="GO" id="GO:0006874">
    <property type="term" value="P:intracellular calcium ion homeostasis"/>
    <property type="evidence" value="ECO:0007669"/>
    <property type="project" value="TreeGrafter"/>
</dbReference>
<protein>
    <recommendedName>
        <fullName evidence="10">Sodium/calcium exchanger membrane region domain-containing protein</fullName>
    </recommendedName>
</protein>
<dbReference type="Pfam" id="PF01699">
    <property type="entry name" value="Na_Ca_ex"/>
    <property type="match status" value="1"/>
</dbReference>
<dbReference type="STRING" id="6832.A0A553NNE4"/>
<feature type="transmembrane region" description="Helical" evidence="9">
    <location>
        <begin position="279"/>
        <end position="301"/>
    </location>
</feature>
<feature type="region of interest" description="Disordered" evidence="8">
    <location>
        <begin position="96"/>
        <end position="132"/>
    </location>
</feature>
<feature type="compositionally biased region" description="Acidic residues" evidence="8">
    <location>
        <begin position="96"/>
        <end position="110"/>
    </location>
</feature>
<feature type="transmembrane region" description="Helical" evidence="9">
    <location>
        <begin position="393"/>
        <end position="410"/>
    </location>
</feature>
<dbReference type="OMA" id="FIRIAMA"/>
<keyword evidence="4" id="KW-0106">Calcium</keyword>
<dbReference type="PANTHER" id="PTHR12266:SF0">
    <property type="entry name" value="MITOCHONDRIAL SODIUM_CALCIUM EXCHANGER PROTEIN"/>
    <property type="match status" value="1"/>
</dbReference>
<dbReference type="InterPro" id="IPR004837">
    <property type="entry name" value="NaCa_Exmemb"/>
</dbReference>
<keyword evidence="2" id="KW-0813">Transport</keyword>
<evidence type="ECO:0000256" key="7">
    <source>
        <dbReference type="ARBA" id="ARBA00023136"/>
    </source>
</evidence>
<evidence type="ECO:0000259" key="10">
    <source>
        <dbReference type="Pfam" id="PF01699"/>
    </source>
</evidence>